<feature type="non-terminal residue" evidence="6">
    <location>
        <position position="229"/>
    </location>
</feature>
<name>E3R143_COLGM</name>
<evidence type="ECO:0000256" key="1">
    <source>
        <dbReference type="ARBA" id="ARBA00022656"/>
    </source>
</evidence>
<evidence type="ECO:0000256" key="4">
    <source>
        <dbReference type="ARBA" id="ARBA00023157"/>
    </source>
</evidence>
<keyword evidence="1" id="KW-0800">Toxin</keyword>
<dbReference type="Pfam" id="PF01375">
    <property type="entry name" value="Enterotoxin_a"/>
    <property type="match status" value="1"/>
</dbReference>
<dbReference type="GeneID" id="24417341"/>
<dbReference type="GO" id="GO:0090729">
    <property type="term" value="F:toxin activity"/>
    <property type="evidence" value="ECO:0007669"/>
    <property type="project" value="UniProtKB-KW"/>
</dbReference>
<dbReference type="OrthoDB" id="4927890at2759"/>
<sequence length="229" mass="25713">MAYLQKLLLFFYLASFWFSSGECAPFRRTGPKFVYRGAGRSPQEIKAAGGFLPKGLTTVGVVAPDISLFSHVDVPQEVDENGNSIGLGSTADNDGYVSLTKSFFLALGHAFYSRDQKTTYVYKIKSTPNMIDVAKTLREYNLYEEEDEFSALGGVKWDQIVAWYKVDGHSLRTYSWLWQIKNPDYNARKYSGFRPGGAQYGLAGFPADHEAWNKEPWSKFKPCSGETST</sequence>
<dbReference type="STRING" id="645133.E3R143"/>
<feature type="chain" id="PRO_5003181079" evidence="5">
    <location>
        <begin position="24"/>
        <end position="229"/>
    </location>
</feature>
<keyword evidence="7" id="KW-1185">Reference proteome</keyword>
<evidence type="ECO:0000313" key="7">
    <source>
        <dbReference type="Proteomes" id="UP000008782"/>
    </source>
</evidence>
<evidence type="ECO:0000256" key="5">
    <source>
        <dbReference type="SAM" id="SignalP"/>
    </source>
</evidence>
<gene>
    <name evidence="6" type="ORF">GLRG_11978</name>
</gene>
<evidence type="ECO:0000256" key="2">
    <source>
        <dbReference type="ARBA" id="ARBA00022729"/>
    </source>
</evidence>
<accession>E3R143</accession>
<keyword evidence="2 5" id="KW-0732">Signal</keyword>
<reference evidence="7" key="1">
    <citation type="journal article" date="2012" name="Nat. Genet.">
        <title>Lifestyle transitions in plant pathogenic Colletotrichum fungi deciphered by genome and transcriptome analyses.</title>
        <authorList>
            <person name="O'Connell R.J."/>
            <person name="Thon M.R."/>
            <person name="Hacquard S."/>
            <person name="Amyotte S.G."/>
            <person name="Kleemann J."/>
            <person name="Torres M.F."/>
            <person name="Damm U."/>
            <person name="Buiate E.A."/>
            <person name="Epstein L."/>
            <person name="Alkan N."/>
            <person name="Altmueller J."/>
            <person name="Alvarado-Balderrama L."/>
            <person name="Bauser C.A."/>
            <person name="Becker C."/>
            <person name="Birren B.W."/>
            <person name="Chen Z."/>
            <person name="Choi J."/>
            <person name="Crouch J.A."/>
            <person name="Duvick J.P."/>
            <person name="Farman M.A."/>
            <person name="Gan P."/>
            <person name="Heiman D."/>
            <person name="Henrissat B."/>
            <person name="Howard R.J."/>
            <person name="Kabbage M."/>
            <person name="Koch C."/>
            <person name="Kracher B."/>
            <person name="Kubo Y."/>
            <person name="Law A.D."/>
            <person name="Lebrun M.-H."/>
            <person name="Lee Y.-H."/>
            <person name="Miyara I."/>
            <person name="Moore N."/>
            <person name="Neumann U."/>
            <person name="Nordstroem K."/>
            <person name="Panaccione D.G."/>
            <person name="Panstruga R."/>
            <person name="Place M."/>
            <person name="Proctor R.H."/>
            <person name="Prusky D."/>
            <person name="Rech G."/>
            <person name="Reinhardt R."/>
            <person name="Rollins J.A."/>
            <person name="Rounsley S."/>
            <person name="Schardl C.L."/>
            <person name="Schwartz D.C."/>
            <person name="Shenoy N."/>
            <person name="Shirasu K."/>
            <person name="Sikhakolli U.R."/>
            <person name="Stueber K."/>
            <person name="Sukno S.A."/>
            <person name="Sweigard J.A."/>
            <person name="Takano Y."/>
            <person name="Takahara H."/>
            <person name="Trail F."/>
            <person name="van der Does H.C."/>
            <person name="Voll L.M."/>
            <person name="Will I."/>
            <person name="Young S."/>
            <person name="Zeng Q."/>
            <person name="Zhang J."/>
            <person name="Zhou S."/>
            <person name="Dickman M.B."/>
            <person name="Schulze-Lefert P."/>
            <person name="Ver Loren van Themaat E."/>
            <person name="Ma L.-J."/>
            <person name="Vaillancourt L.J."/>
        </authorList>
    </citation>
    <scope>NUCLEOTIDE SEQUENCE [LARGE SCALE GENOMIC DNA]</scope>
    <source>
        <strain evidence="7">M1.001 / M2 / FGSC 10212</strain>
    </source>
</reference>
<dbReference type="Proteomes" id="UP000008782">
    <property type="component" value="Unassembled WGS sequence"/>
</dbReference>
<dbReference type="HOGENOM" id="CLU_091751_1_0_1"/>
<protein>
    <submittedName>
        <fullName evidence="6">Cholera enterotoxin subunit A2</fullName>
    </submittedName>
</protein>
<dbReference type="RefSeq" id="XP_008100851.1">
    <property type="nucleotide sequence ID" value="XM_008102660.1"/>
</dbReference>
<dbReference type="VEuPathDB" id="FungiDB:GLRG_11978"/>
<dbReference type="AlphaFoldDB" id="E3R143"/>
<proteinExistence type="predicted"/>
<evidence type="ECO:0000313" key="6">
    <source>
        <dbReference type="EMBL" id="EFQ36831.1"/>
    </source>
</evidence>
<dbReference type="eggNOG" id="ENOG502RFNY">
    <property type="taxonomic scope" value="Eukaryota"/>
</dbReference>
<dbReference type="EMBL" id="GG697602">
    <property type="protein sequence ID" value="EFQ36831.1"/>
    <property type="molecule type" value="Genomic_DNA"/>
</dbReference>
<dbReference type="InterPro" id="IPR001144">
    <property type="entry name" value="Enterotoxin_A"/>
</dbReference>
<dbReference type="PRINTS" id="PR00771">
    <property type="entry name" value="ENTEROTOXINA"/>
</dbReference>
<keyword evidence="4" id="KW-1015">Disulfide bond</keyword>
<dbReference type="SUPFAM" id="SSF56399">
    <property type="entry name" value="ADP-ribosylation"/>
    <property type="match status" value="1"/>
</dbReference>
<evidence type="ECO:0000256" key="3">
    <source>
        <dbReference type="ARBA" id="ARBA00023026"/>
    </source>
</evidence>
<organism evidence="7">
    <name type="scientific">Colletotrichum graminicola (strain M1.001 / M2 / FGSC 10212)</name>
    <name type="common">Maize anthracnose fungus</name>
    <name type="synonym">Glomerella graminicola</name>
    <dbReference type="NCBI Taxonomy" id="645133"/>
    <lineage>
        <taxon>Eukaryota</taxon>
        <taxon>Fungi</taxon>
        <taxon>Dikarya</taxon>
        <taxon>Ascomycota</taxon>
        <taxon>Pezizomycotina</taxon>
        <taxon>Sordariomycetes</taxon>
        <taxon>Hypocreomycetidae</taxon>
        <taxon>Glomerellales</taxon>
        <taxon>Glomerellaceae</taxon>
        <taxon>Colletotrichum</taxon>
        <taxon>Colletotrichum graminicola species complex</taxon>
    </lineage>
</organism>
<keyword evidence="3" id="KW-0843">Virulence</keyword>
<dbReference type="Gene3D" id="3.90.210.10">
    <property type="entry name" value="Heat-Labile Enterotoxin, subunit A"/>
    <property type="match status" value="1"/>
</dbReference>
<feature type="signal peptide" evidence="5">
    <location>
        <begin position="1"/>
        <end position="23"/>
    </location>
</feature>